<comment type="caution">
    <text evidence="3">The sequence shown here is derived from an EMBL/GenBank/DDBJ whole genome shotgun (WGS) entry which is preliminary data.</text>
</comment>
<dbReference type="AlphaFoldDB" id="A0A5C6ASE5"/>
<organism evidence="3 4">
    <name type="scientific">Stieleria varia</name>
    <dbReference type="NCBI Taxonomy" id="2528005"/>
    <lineage>
        <taxon>Bacteria</taxon>
        <taxon>Pseudomonadati</taxon>
        <taxon>Planctomycetota</taxon>
        <taxon>Planctomycetia</taxon>
        <taxon>Pirellulales</taxon>
        <taxon>Pirellulaceae</taxon>
        <taxon>Stieleria</taxon>
    </lineage>
</organism>
<accession>A0A5C6ASE5</accession>
<dbReference type="Gene3D" id="3.40.220.10">
    <property type="entry name" value="Leucine Aminopeptidase, subunit E, domain 1"/>
    <property type="match status" value="1"/>
</dbReference>
<evidence type="ECO:0000259" key="2">
    <source>
        <dbReference type="SMART" id="SM00506"/>
    </source>
</evidence>
<dbReference type="GO" id="GO:0140291">
    <property type="term" value="P:peptidyl-glutamate ADP-deribosylation"/>
    <property type="evidence" value="ECO:0007669"/>
    <property type="project" value="TreeGrafter"/>
</dbReference>
<dbReference type="Proteomes" id="UP000320176">
    <property type="component" value="Unassembled WGS sequence"/>
</dbReference>
<keyword evidence="4" id="KW-1185">Reference proteome</keyword>
<gene>
    <name evidence="3" type="ORF">Pla52n_40030</name>
</gene>
<dbReference type="EMBL" id="SJPN01000004">
    <property type="protein sequence ID" value="TWU02915.1"/>
    <property type="molecule type" value="Genomic_DNA"/>
</dbReference>
<comment type="catalytic activity">
    <reaction evidence="1">
        <text>an N-(ADP-alpha-D-ribosyl)-thymidine in DNA + H2O = a thymidine in DNA + ADP-D-ribose</text>
        <dbReference type="Rhea" id="RHEA:71655"/>
        <dbReference type="Rhea" id="RHEA-COMP:13556"/>
        <dbReference type="Rhea" id="RHEA-COMP:18051"/>
        <dbReference type="ChEBI" id="CHEBI:15377"/>
        <dbReference type="ChEBI" id="CHEBI:57967"/>
        <dbReference type="ChEBI" id="CHEBI:137386"/>
        <dbReference type="ChEBI" id="CHEBI:191199"/>
    </reaction>
    <physiologicalReaction direction="left-to-right" evidence="1">
        <dbReference type="Rhea" id="RHEA:71656"/>
    </physiologicalReaction>
</comment>
<name>A0A5C6ASE5_9BACT</name>
<sequence>MNKIEGDLLKLAGQGRFDVIIHGCNCFCTMGAGIAKAIRDQFPAAYEADLATEKGSREKLGSYSSADVSVDDHQLTVVNAYTQFNYRGAGVKADYDAIREVFCKIRSDFKGKRIGYPMLGAGLAGGDWDTISSIINDELEGEDHTLIVFKPS</sequence>
<reference evidence="3 4" key="1">
    <citation type="submission" date="2019-02" db="EMBL/GenBank/DDBJ databases">
        <title>Deep-cultivation of Planctomycetes and their phenomic and genomic characterization uncovers novel biology.</title>
        <authorList>
            <person name="Wiegand S."/>
            <person name="Jogler M."/>
            <person name="Boedeker C."/>
            <person name="Pinto D."/>
            <person name="Vollmers J."/>
            <person name="Rivas-Marin E."/>
            <person name="Kohn T."/>
            <person name="Peeters S.H."/>
            <person name="Heuer A."/>
            <person name="Rast P."/>
            <person name="Oberbeckmann S."/>
            <person name="Bunk B."/>
            <person name="Jeske O."/>
            <person name="Meyerdierks A."/>
            <person name="Storesund J.E."/>
            <person name="Kallscheuer N."/>
            <person name="Luecker S."/>
            <person name="Lage O.M."/>
            <person name="Pohl T."/>
            <person name="Merkel B.J."/>
            <person name="Hornburger P."/>
            <person name="Mueller R.-W."/>
            <person name="Bruemmer F."/>
            <person name="Labrenz M."/>
            <person name="Spormann A.M."/>
            <person name="Op Den Camp H."/>
            <person name="Overmann J."/>
            <person name="Amann R."/>
            <person name="Jetten M.S.M."/>
            <person name="Mascher T."/>
            <person name="Medema M.H."/>
            <person name="Devos D.P."/>
            <person name="Kaster A.-K."/>
            <person name="Ovreas L."/>
            <person name="Rohde M."/>
            <person name="Galperin M.Y."/>
            <person name="Jogler C."/>
        </authorList>
    </citation>
    <scope>NUCLEOTIDE SEQUENCE [LARGE SCALE GENOMIC DNA]</scope>
    <source>
        <strain evidence="3 4">Pla52n</strain>
    </source>
</reference>
<dbReference type="RefSeq" id="WP_146521150.1">
    <property type="nucleotide sequence ID" value="NZ_CP151726.1"/>
</dbReference>
<feature type="domain" description="Macro" evidence="2">
    <location>
        <begin position="4"/>
        <end position="135"/>
    </location>
</feature>
<dbReference type="OrthoDB" id="9780211at2"/>
<dbReference type="PANTHER" id="PTHR12521:SF0">
    <property type="entry name" value="ADP-RIBOSE GLYCOHYDROLASE OARD1"/>
    <property type="match status" value="1"/>
</dbReference>
<dbReference type="InterPro" id="IPR050892">
    <property type="entry name" value="ADP-ribose_metab_enzymes"/>
</dbReference>
<evidence type="ECO:0000313" key="3">
    <source>
        <dbReference type="EMBL" id="TWU02915.1"/>
    </source>
</evidence>
<dbReference type="SMART" id="SM00506">
    <property type="entry name" value="A1pp"/>
    <property type="match status" value="1"/>
</dbReference>
<evidence type="ECO:0000256" key="1">
    <source>
        <dbReference type="ARBA" id="ARBA00035885"/>
    </source>
</evidence>
<dbReference type="SUPFAM" id="SSF52949">
    <property type="entry name" value="Macro domain-like"/>
    <property type="match status" value="1"/>
</dbReference>
<proteinExistence type="predicted"/>
<dbReference type="InterPro" id="IPR002589">
    <property type="entry name" value="Macro_dom"/>
</dbReference>
<dbReference type="PANTHER" id="PTHR12521">
    <property type="entry name" value="PROTEIN C6ORF130"/>
    <property type="match status" value="1"/>
</dbReference>
<protein>
    <submittedName>
        <fullName evidence="3">Macro domain protein</fullName>
    </submittedName>
</protein>
<dbReference type="InterPro" id="IPR043472">
    <property type="entry name" value="Macro_dom-like"/>
</dbReference>
<evidence type="ECO:0000313" key="4">
    <source>
        <dbReference type="Proteomes" id="UP000320176"/>
    </source>
</evidence>